<keyword evidence="2" id="KW-1185">Reference proteome</keyword>
<organism evidence="1 2">
    <name type="scientific">Micromonospora pallida</name>
    <dbReference type="NCBI Taxonomy" id="145854"/>
    <lineage>
        <taxon>Bacteria</taxon>
        <taxon>Bacillati</taxon>
        <taxon>Actinomycetota</taxon>
        <taxon>Actinomycetes</taxon>
        <taxon>Micromonosporales</taxon>
        <taxon>Micromonosporaceae</taxon>
        <taxon>Micromonospora</taxon>
    </lineage>
</organism>
<dbReference type="AlphaFoldDB" id="A0A1C6RRR2"/>
<dbReference type="STRING" id="145854.GA0074692_0732"/>
<evidence type="ECO:0000313" key="1">
    <source>
        <dbReference type="EMBL" id="SCL19902.1"/>
    </source>
</evidence>
<gene>
    <name evidence="1" type="ORF">GA0074692_0732</name>
</gene>
<protein>
    <submittedName>
        <fullName evidence="1">Uncharacterized protein</fullName>
    </submittedName>
</protein>
<dbReference type="Proteomes" id="UP000198959">
    <property type="component" value="Unassembled WGS sequence"/>
</dbReference>
<dbReference type="OrthoDB" id="4827277at2"/>
<name>A0A1C6RRR2_9ACTN</name>
<accession>A0A1C6RRR2</accession>
<dbReference type="EMBL" id="FMHW01000002">
    <property type="protein sequence ID" value="SCL19902.1"/>
    <property type="molecule type" value="Genomic_DNA"/>
</dbReference>
<proteinExistence type="predicted"/>
<dbReference type="RefSeq" id="WP_091639307.1">
    <property type="nucleotide sequence ID" value="NZ_FMHW01000002.1"/>
</dbReference>
<sequence>MQASVSEAIEGRLIEDGCEVSKEQFQGETVTFGYTSEFRWLSRVHVLVAVANRQTVTEADVRDFTIEVLRAADGMGLRRGLQSGVLVMPVLVASGIVGEIPAMMDRPYRLGIAGFAALAQPAAVDADTGQVFTYRGGRVMGYVYAKLIRDKVQTYLTDLASPSLP</sequence>
<evidence type="ECO:0000313" key="2">
    <source>
        <dbReference type="Proteomes" id="UP000198959"/>
    </source>
</evidence>
<reference evidence="2" key="1">
    <citation type="submission" date="2016-06" db="EMBL/GenBank/DDBJ databases">
        <authorList>
            <person name="Varghese N."/>
            <person name="Submissions Spin"/>
        </authorList>
    </citation>
    <scope>NUCLEOTIDE SEQUENCE [LARGE SCALE GENOMIC DNA]</scope>
    <source>
        <strain evidence="2">DSM 43817</strain>
    </source>
</reference>